<dbReference type="GO" id="GO:0016491">
    <property type="term" value="F:oxidoreductase activity"/>
    <property type="evidence" value="ECO:0007669"/>
    <property type="project" value="InterPro"/>
</dbReference>
<evidence type="ECO:0000313" key="3">
    <source>
        <dbReference type="EMBL" id="SMC90409.1"/>
    </source>
</evidence>
<sequence>MIHPLFTRIGRTRVFGLLAPHVLPRLDLMTHRLTGGRWMPSRWALPSVLLTTTGHRTGIARTTPLCAYQYEDGSWLIAATNFGRPRHPSWSTNLLHHPQAVITADGRAHHVAATLLSRDQIAAHRPQILRILPVFDHYAARAGRDIRVFHLA</sequence>
<protein>
    <submittedName>
        <fullName evidence="3">Deazaflavin-dependent oxidoreductase, nitroreductase family</fullName>
    </submittedName>
</protein>
<organism evidence="3 4">
    <name type="scientific">Kibdelosporangium aridum</name>
    <dbReference type="NCBI Taxonomy" id="2030"/>
    <lineage>
        <taxon>Bacteria</taxon>
        <taxon>Bacillati</taxon>
        <taxon>Actinomycetota</taxon>
        <taxon>Actinomycetes</taxon>
        <taxon>Pseudonocardiales</taxon>
        <taxon>Pseudonocardiaceae</taxon>
        <taxon>Kibdelosporangium</taxon>
    </lineage>
</organism>
<reference evidence="3 4" key="1">
    <citation type="submission" date="2017-04" db="EMBL/GenBank/DDBJ databases">
        <authorList>
            <person name="Afonso C.L."/>
            <person name="Miller P.J."/>
            <person name="Scott M.A."/>
            <person name="Spackman E."/>
            <person name="Goraichik I."/>
            <person name="Dimitrov K.M."/>
            <person name="Suarez D.L."/>
            <person name="Swayne D.E."/>
        </authorList>
    </citation>
    <scope>NUCLEOTIDE SEQUENCE [LARGE SCALE GENOMIC DNA]</scope>
    <source>
        <strain evidence="3 4">DSM 43828</strain>
    </source>
</reference>
<name>A0A1W2CYM5_KIBAR</name>
<evidence type="ECO:0000256" key="1">
    <source>
        <dbReference type="ARBA" id="ARBA00008710"/>
    </source>
</evidence>
<dbReference type="RefSeq" id="WP_084426406.1">
    <property type="nucleotide sequence ID" value="NZ_FWXV01000002.1"/>
</dbReference>
<dbReference type="EMBL" id="FWXV01000002">
    <property type="protein sequence ID" value="SMC90409.1"/>
    <property type="molecule type" value="Genomic_DNA"/>
</dbReference>
<dbReference type="AlphaFoldDB" id="A0A1W2CYM5"/>
<dbReference type="Gene3D" id="2.30.110.10">
    <property type="entry name" value="Electron Transport, Fmn-binding Protein, Chain A"/>
    <property type="match status" value="1"/>
</dbReference>
<evidence type="ECO:0000313" key="4">
    <source>
        <dbReference type="Proteomes" id="UP000192674"/>
    </source>
</evidence>
<dbReference type="InterPro" id="IPR004378">
    <property type="entry name" value="F420H2_quin_Rdtase"/>
</dbReference>
<proteinExistence type="inferred from homology"/>
<dbReference type="InterPro" id="IPR012349">
    <property type="entry name" value="Split_barrel_FMN-bd"/>
</dbReference>
<dbReference type="Pfam" id="PF04075">
    <property type="entry name" value="F420H2_quin_red"/>
    <property type="match status" value="1"/>
</dbReference>
<dbReference type="GO" id="GO:0005886">
    <property type="term" value="C:plasma membrane"/>
    <property type="evidence" value="ECO:0007669"/>
    <property type="project" value="TreeGrafter"/>
</dbReference>
<dbReference type="PANTHER" id="PTHR39428">
    <property type="entry name" value="F420H(2)-DEPENDENT QUINONE REDUCTASE RV1261C"/>
    <property type="match status" value="1"/>
</dbReference>
<dbReference type="GO" id="GO:0070967">
    <property type="term" value="F:coenzyme F420 binding"/>
    <property type="evidence" value="ECO:0007669"/>
    <property type="project" value="TreeGrafter"/>
</dbReference>
<dbReference type="PANTHER" id="PTHR39428:SF1">
    <property type="entry name" value="F420H(2)-DEPENDENT QUINONE REDUCTASE RV1261C"/>
    <property type="match status" value="1"/>
</dbReference>
<comment type="similarity">
    <text evidence="1">Belongs to the F420H(2)-dependent quinone reductase family.</text>
</comment>
<keyword evidence="4" id="KW-1185">Reference proteome</keyword>
<dbReference type="OrthoDB" id="8225825at2"/>
<gene>
    <name evidence="3" type="ORF">SAMN05661093_02658</name>
</gene>
<dbReference type="NCBIfam" id="TIGR00026">
    <property type="entry name" value="hi_GC_TIGR00026"/>
    <property type="match status" value="1"/>
</dbReference>
<dbReference type="Proteomes" id="UP000192674">
    <property type="component" value="Unassembled WGS sequence"/>
</dbReference>
<comment type="catalytic activity">
    <reaction evidence="2">
        <text>oxidized coenzyme F420-(gamma-L-Glu)(n) + a quinol + H(+) = reduced coenzyme F420-(gamma-L-Glu)(n) + a quinone</text>
        <dbReference type="Rhea" id="RHEA:39663"/>
        <dbReference type="Rhea" id="RHEA-COMP:12939"/>
        <dbReference type="Rhea" id="RHEA-COMP:14378"/>
        <dbReference type="ChEBI" id="CHEBI:15378"/>
        <dbReference type="ChEBI" id="CHEBI:24646"/>
        <dbReference type="ChEBI" id="CHEBI:132124"/>
        <dbReference type="ChEBI" id="CHEBI:133980"/>
        <dbReference type="ChEBI" id="CHEBI:139511"/>
    </reaction>
</comment>
<evidence type="ECO:0000256" key="2">
    <source>
        <dbReference type="ARBA" id="ARBA00049106"/>
    </source>
</evidence>
<accession>A0A1W2CYM5</accession>